<keyword evidence="13 14" id="KW-0472">Membrane</keyword>
<dbReference type="InterPro" id="IPR003661">
    <property type="entry name" value="HisK_dim/P_dom"/>
</dbReference>
<dbReference type="Pfam" id="PF17202">
    <property type="entry name" value="sCache_3_3"/>
    <property type="match status" value="1"/>
</dbReference>
<dbReference type="SUPFAM" id="SSF158472">
    <property type="entry name" value="HAMP domain-like"/>
    <property type="match status" value="1"/>
</dbReference>
<accession>A0A3E2BQL8</accession>
<keyword evidence="7 14" id="KW-0812">Transmembrane</keyword>
<dbReference type="InterPro" id="IPR004358">
    <property type="entry name" value="Sig_transdc_His_kin-like_C"/>
</dbReference>
<evidence type="ECO:0000256" key="8">
    <source>
        <dbReference type="ARBA" id="ARBA00022741"/>
    </source>
</evidence>
<feature type="transmembrane region" description="Helical" evidence="14">
    <location>
        <begin position="338"/>
        <end position="359"/>
    </location>
</feature>
<dbReference type="GO" id="GO:0005886">
    <property type="term" value="C:plasma membrane"/>
    <property type="evidence" value="ECO:0007669"/>
    <property type="project" value="UniProtKB-SubCell"/>
</dbReference>
<name>A0A3E2BQL8_9BACT</name>
<evidence type="ECO:0000256" key="2">
    <source>
        <dbReference type="ARBA" id="ARBA00004651"/>
    </source>
</evidence>
<dbReference type="EC" id="2.7.13.3" evidence="3"/>
<dbReference type="InterPro" id="IPR003594">
    <property type="entry name" value="HATPase_dom"/>
</dbReference>
<keyword evidence="6" id="KW-0808">Transferase</keyword>
<evidence type="ECO:0000256" key="10">
    <source>
        <dbReference type="ARBA" id="ARBA00022840"/>
    </source>
</evidence>
<dbReference type="PANTHER" id="PTHR43065:SF46">
    <property type="entry name" value="C4-DICARBOXYLATE TRANSPORT SENSOR PROTEIN DCTB"/>
    <property type="match status" value="1"/>
</dbReference>
<evidence type="ECO:0000256" key="13">
    <source>
        <dbReference type="ARBA" id="ARBA00023136"/>
    </source>
</evidence>
<evidence type="ECO:0000256" key="4">
    <source>
        <dbReference type="ARBA" id="ARBA00022475"/>
    </source>
</evidence>
<evidence type="ECO:0000256" key="9">
    <source>
        <dbReference type="ARBA" id="ARBA00022777"/>
    </source>
</evidence>
<dbReference type="AlphaFoldDB" id="A0A3E2BQL8"/>
<dbReference type="CDD" id="cd06225">
    <property type="entry name" value="HAMP"/>
    <property type="match status" value="1"/>
</dbReference>
<dbReference type="InterPro" id="IPR036097">
    <property type="entry name" value="HisK_dim/P_sf"/>
</dbReference>
<dbReference type="InterPro" id="IPR029151">
    <property type="entry name" value="Sensor-like_sf"/>
</dbReference>
<gene>
    <name evidence="17" type="ORF">OP8BY_0961</name>
</gene>
<dbReference type="Gene3D" id="1.10.287.130">
    <property type="match status" value="1"/>
</dbReference>
<dbReference type="Gene3D" id="6.10.340.10">
    <property type="match status" value="1"/>
</dbReference>
<dbReference type="SMART" id="SM00304">
    <property type="entry name" value="HAMP"/>
    <property type="match status" value="1"/>
</dbReference>
<evidence type="ECO:0000256" key="1">
    <source>
        <dbReference type="ARBA" id="ARBA00000085"/>
    </source>
</evidence>
<dbReference type="EMBL" id="QUAH01000001">
    <property type="protein sequence ID" value="RFT17019.1"/>
    <property type="molecule type" value="Genomic_DNA"/>
</dbReference>
<feature type="transmembrane region" description="Helical" evidence="14">
    <location>
        <begin position="21"/>
        <end position="41"/>
    </location>
</feature>
<reference evidence="17 18" key="1">
    <citation type="submission" date="2018-08" db="EMBL/GenBank/DDBJ databases">
        <title>Genome analysis of the thermophilic bacterium of the candidate phylum Aminicenantes from deep subsurface aquifer revealed its physiology and ecological role.</title>
        <authorList>
            <person name="Kadnikov V.V."/>
            <person name="Mardanov A.V."/>
            <person name="Beletsky A.V."/>
            <person name="Karnachuk O.V."/>
            <person name="Ravin N.V."/>
        </authorList>
    </citation>
    <scope>NUCLEOTIDE SEQUENCE [LARGE SCALE GENOMIC DNA]</scope>
    <source>
        <strain evidence="17">BY38</strain>
    </source>
</reference>
<dbReference type="SMART" id="SM00388">
    <property type="entry name" value="HisKA"/>
    <property type="match status" value="1"/>
</dbReference>
<keyword evidence="12" id="KW-0902">Two-component regulatory system</keyword>
<dbReference type="GO" id="GO:0005524">
    <property type="term" value="F:ATP binding"/>
    <property type="evidence" value="ECO:0007669"/>
    <property type="project" value="UniProtKB-KW"/>
</dbReference>
<organism evidence="17 18">
    <name type="scientific">Candidatus Saccharicenans subterraneus</name>
    <dbReference type="NCBI Taxonomy" id="2508984"/>
    <lineage>
        <taxon>Bacteria</taxon>
        <taxon>Candidatus Aminicenantota</taxon>
        <taxon>Candidatus Aminicenantia</taxon>
        <taxon>Candidatus Aminicenantales</taxon>
        <taxon>Candidatus Saccharicenantaceae</taxon>
        <taxon>Candidatus Saccharicenans</taxon>
    </lineage>
</organism>
<keyword evidence="9 17" id="KW-0418">Kinase</keyword>
<dbReference type="Proteomes" id="UP000257323">
    <property type="component" value="Unassembled WGS sequence"/>
</dbReference>
<evidence type="ECO:0000313" key="18">
    <source>
        <dbReference type="Proteomes" id="UP000257323"/>
    </source>
</evidence>
<comment type="subcellular location">
    <subcellularLocation>
        <location evidence="2">Cell membrane</location>
        <topology evidence="2">Multi-pass membrane protein</topology>
    </subcellularLocation>
</comment>
<evidence type="ECO:0000256" key="14">
    <source>
        <dbReference type="SAM" id="Phobius"/>
    </source>
</evidence>
<dbReference type="InterPro" id="IPR036890">
    <property type="entry name" value="HATPase_C_sf"/>
</dbReference>
<evidence type="ECO:0000256" key="11">
    <source>
        <dbReference type="ARBA" id="ARBA00022989"/>
    </source>
</evidence>
<dbReference type="Gene3D" id="3.30.565.10">
    <property type="entry name" value="Histidine kinase-like ATPase, C-terminal domain"/>
    <property type="match status" value="1"/>
</dbReference>
<feature type="domain" description="Histidine kinase" evidence="15">
    <location>
        <begin position="438"/>
        <end position="647"/>
    </location>
</feature>
<evidence type="ECO:0000313" key="17">
    <source>
        <dbReference type="EMBL" id="RFT17019.1"/>
    </source>
</evidence>
<dbReference type="PANTHER" id="PTHR43065">
    <property type="entry name" value="SENSOR HISTIDINE KINASE"/>
    <property type="match status" value="1"/>
</dbReference>
<dbReference type="GO" id="GO:0000155">
    <property type="term" value="F:phosphorelay sensor kinase activity"/>
    <property type="evidence" value="ECO:0007669"/>
    <property type="project" value="InterPro"/>
</dbReference>
<protein>
    <recommendedName>
        <fullName evidence="3">histidine kinase</fullName>
        <ecNumber evidence="3">2.7.13.3</ecNumber>
    </recommendedName>
</protein>
<dbReference type="SMART" id="SM00387">
    <property type="entry name" value="HATPase_c"/>
    <property type="match status" value="1"/>
</dbReference>
<dbReference type="InterPro" id="IPR003660">
    <property type="entry name" value="HAMP_dom"/>
</dbReference>
<keyword evidence="11 14" id="KW-1133">Transmembrane helix</keyword>
<sequence>MKLEDLARKLDVLRSSLRFKLIFGLLTIVFLMGALSIYLGVNSINRNVIREAYDNVRNSLKAISDLYQEEIRNRAGIVEYLARTSEIVSATASGNREYLFDKLVQIKQEFGFDIVNVVRPDGTILVRANNFEAYGDSVSHYKYIHWVLTNRKPAAGTGILGYENIKNEGPDLAARTLISVVPTPRARAQKREMEERALVLKTVSPIFQGSRLVGVLYAAVLLNNNDRFVDRFKNLIFKEEKIKGKDVGTITIFVDDVRVATNVVDRNGRRAVGTLVSEEVFRQVYEQGRDWLGRAFVVNDYYLSGYTRLTDIENKPVGMLYVGILEGKFSGILRRTTILYFLLIFLMTGIAIYMSTYLVNLYTRPINRMIEATAEIARGNYHLLEIPPDESAEIREVEEHFNEMVRAIEDRDRRLKELAEKTILRSEKLASVGRLASGIAHEINNPLTGILTYSSLLLEELKGTPYEEDLRTIKEETLRCRKIVRGLLDFARDYKPERMEADLNDLIGEVLGLLEKHVNFQNVKIIKNLDPNLPAVKVDADEFRSVINNLAVNAADAMPEGGQLTISTSYDRENNLVIVRVADTGVGISEENLKRIFEPFFTTKEKGKGTGLGLAMAYGVIKRHNGTIEVSSRVGEGTEFTIKLPVE</sequence>
<dbReference type="SUPFAM" id="SSF47384">
    <property type="entry name" value="Homodimeric domain of signal transducing histidine kinase"/>
    <property type="match status" value="1"/>
</dbReference>
<dbReference type="PROSITE" id="PS50885">
    <property type="entry name" value="HAMP"/>
    <property type="match status" value="1"/>
</dbReference>
<dbReference type="InterPro" id="IPR005467">
    <property type="entry name" value="His_kinase_dom"/>
</dbReference>
<evidence type="ECO:0000256" key="5">
    <source>
        <dbReference type="ARBA" id="ARBA00022553"/>
    </source>
</evidence>
<dbReference type="Pfam" id="PF00672">
    <property type="entry name" value="HAMP"/>
    <property type="match status" value="1"/>
</dbReference>
<keyword evidence="10" id="KW-0067">ATP-binding</keyword>
<evidence type="ECO:0000259" key="15">
    <source>
        <dbReference type="PROSITE" id="PS50109"/>
    </source>
</evidence>
<dbReference type="Pfam" id="PF00512">
    <property type="entry name" value="HisKA"/>
    <property type="match status" value="1"/>
</dbReference>
<proteinExistence type="predicted"/>
<evidence type="ECO:0000256" key="7">
    <source>
        <dbReference type="ARBA" id="ARBA00022692"/>
    </source>
</evidence>
<keyword evidence="4" id="KW-1003">Cell membrane</keyword>
<evidence type="ECO:0000256" key="6">
    <source>
        <dbReference type="ARBA" id="ARBA00022679"/>
    </source>
</evidence>
<evidence type="ECO:0000259" key="16">
    <source>
        <dbReference type="PROSITE" id="PS50885"/>
    </source>
</evidence>
<keyword evidence="5" id="KW-0597">Phosphoprotein</keyword>
<dbReference type="PRINTS" id="PR00344">
    <property type="entry name" value="BCTRLSENSOR"/>
</dbReference>
<dbReference type="Pfam" id="PF02518">
    <property type="entry name" value="HATPase_c"/>
    <property type="match status" value="1"/>
</dbReference>
<dbReference type="SUPFAM" id="SSF103190">
    <property type="entry name" value="Sensory domain-like"/>
    <property type="match status" value="2"/>
</dbReference>
<comment type="catalytic activity">
    <reaction evidence="1">
        <text>ATP + protein L-histidine = ADP + protein N-phospho-L-histidine.</text>
        <dbReference type="EC" id="2.7.13.3"/>
    </reaction>
</comment>
<dbReference type="PROSITE" id="PS50109">
    <property type="entry name" value="HIS_KIN"/>
    <property type="match status" value="1"/>
</dbReference>
<comment type="caution">
    <text evidence="17">The sequence shown here is derived from an EMBL/GenBank/DDBJ whole genome shotgun (WGS) entry which is preliminary data.</text>
</comment>
<keyword evidence="8" id="KW-0547">Nucleotide-binding</keyword>
<dbReference type="InterPro" id="IPR033463">
    <property type="entry name" value="sCache_3"/>
</dbReference>
<dbReference type="CDD" id="cd00082">
    <property type="entry name" value="HisKA"/>
    <property type="match status" value="1"/>
</dbReference>
<dbReference type="SUPFAM" id="SSF55874">
    <property type="entry name" value="ATPase domain of HSP90 chaperone/DNA topoisomerase II/histidine kinase"/>
    <property type="match status" value="1"/>
</dbReference>
<evidence type="ECO:0000256" key="12">
    <source>
        <dbReference type="ARBA" id="ARBA00023012"/>
    </source>
</evidence>
<feature type="domain" description="HAMP" evidence="16">
    <location>
        <begin position="360"/>
        <end position="413"/>
    </location>
</feature>
<evidence type="ECO:0000256" key="3">
    <source>
        <dbReference type="ARBA" id="ARBA00012438"/>
    </source>
</evidence>